<dbReference type="AlphaFoldDB" id="B1WUY5"/>
<proteinExistence type="predicted"/>
<reference evidence="1 2" key="1">
    <citation type="journal article" date="2008" name="Proc. Natl. Acad. Sci. U.S.A.">
        <title>The genome of Cyanothece 51142, a unicellular diazotrophic cyanobacterium important in the marine nitrogen cycle.</title>
        <authorList>
            <person name="Welsh E.A."/>
            <person name="Liberton M."/>
            <person name="Stoeckel J."/>
            <person name="Loh T."/>
            <person name="Elvitigala T."/>
            <person name="Wang C."/>
            <person name="Wollam A."/>
            <person name="Fulton R.S."/>
            <person name="Clifton S.W."/>
            <person name="Jacobs J.M."/>
            <person name="Aurora R."/>
            <person name="Ghosh B.K."/>
            <person name="Sherman L.A."/>
            <person name="Smith R.D."/>
            <person name="Wilson R.K."/>
            <person name="Pakrasi H.B."/>
        </authorList>
    </citation>
    <scope>NUCLEOTIDE SEQUENCE [LARGE SCALE GENOMIC DNA]</scope>
    <source>
        <strain evidence="2">ATCC 51142 / BH68</strain>
    </source>
</reference>
<evidence type="ECO:0000313" key="2">
    <source>
        <dbReference type="Proteomes" id="UP000001203"/>
    </source>
</evidence>
<dbReference type="KEGG" id="cyt:cce_2834"/>
<evidence type="ECO:0000313" key="1">
    <source>
        <dbReference type="EMBL" id="ACB52182.1"/>
    </source>
</evidence>
<name>B1WUY5_CROS5</name>
<sequence length="42" mass="4517">MIPPGPPFEGGKCLFMGCSGLIGLIGEKLQSPLWKGRFRGIK</sequence>
<dbReference type="HOGENOM" id="CLU_3250284_0_0_3"/>
<accession>B1WUY5</accession>
<protein>
    <submittedName>
        <fullName evidence="1">Uncharacterized protein</fullName>
    </submittedName>
</protein>
<keyword evidence="2" id="KW-1185">Reference proteome</keyword>
<dbReference type="Proteomes" id="UP000001203">
    <property type="component" value="Chromosome circular"/>
</dbReference>
<organism evidence="1 2">
    <name type="scientific">Crocosphaera subtropica (strain ATCC 51142 / BH68)</name>
    <name type="common">Cyanothece sp. (strain ATCC 51142)</name>
    <dbReference type="NCBI Taxonomy" id="43989"/>
    <lineage>
        <taxon>Bacteria</taxon>
        <taxon>Bacillati</taxon>
        <taxon>Cyanobacteriota</taxon>
        <taxon>Cyanophyceae</taxon>
        <taxon>Oscillatoriophycideae</taxon>
        <taxon>Chroococcales</taxon>
        <taxon>Aphanothecaceae</taxon>
        <taxon>Crocosphaera</taxon>
        <taxon>Crocosphaera subtropica</taxon>
    </lineage>
</organism>
<dbReference type="STRING" id="43989.cce_2834"/>
<gene>
    <name evidence="1" type="ordered locus">cce_2834</name>
</gene>
<dbReference type="EMBL" id="CP000806">
    <property type="protein sequence ID" value="ACB52182.1"/>
    <property type="molecule type" value="Genomic_DNA"/>
</dbReference>